<gene>
    <name evidence="7" type="primary">crp_3</name>
    <name evidence="7" type="ORF">SK3146_03898</name>
</gene>
<dbReference type="PANTHER" id="PTHR24567">
    <property type="entry name" value="CRP FAMILY TRANSCRIPTIONAL REGULATORY PROTEIN"/>
    <property type="match status" value="1"/>
</dbReference>
<evidence type="ECO:0000259" key="6">
    <source>
        <dbReference type="PROSITE" id="PS51063"/>
    </source>
</evidence>
<feature type="domain" description="Cyclic nucleotide-binding" evidence="5">
    <location>
        <begin position="40"/>
        <end position="134"/>
    </location>
</feature>
<dbReference type="InterPro" id="IPR036388">
    <property type="entry name" value="WH-like_DNA-bd_sf"/>
</dbReference>
<keyword evidence="1" id="KW-0805">Transcription regulation</keyword>
<dbReference type="InterPro" id="IPR036390">
    <property type="entry name" value="WH_DNA-bd_sf"/>
</dbReference>
<dbReference type="Gene3D" id="2.60.120.10">
    <property type="entry name" value="Jelly Rolls"/>
    <property type="match status" value="1"/>
</dbReference>
<name>A0ABY4RSY5_9BACL</name>
<keyword evidence="4" id="KW-0804">Transcription</keyword>
<dbReference type="SUPFAM" id="SSF51206">
    <property type="entry name" value="cAMP-binding domain-like"/>
    <property type="match status" value="1"/>
</dbReference>
<dbReference type="Pfam" id="PF00027">
    <property type="entry name" value="cNMP_binding"/>
    <property type="match status" value="1"/>
</dbReference>
<dbReference type="SMART" id="SM00419">
    <property type="entry name" value="HTH_CRP"/>
    <property type="match status" value="1"/>
</dbReference>
<dbReference type="EMBL" id="CP027059">
    <property type="protein sequence ID" value="UQZ84643.1"/>
    <property type="molecule type" value="Genomic_DNA"/>
</dbReference>
<keyword evidence="7" id="KW-0675">Receptor</keyword>
<accession>A0ABY4RSY5</accession>
<dbReference type="PROSITE" id="PS51063">
    <property type="entry name" value="HTH_CRP_2"/>
    <property type="match status" value="1"/>
</dbReference>
<evidence type="ECO:0000256" key="1">
    <source>
        <dbReference type="ARBA" id="ARBA00023015"/>
    </source>
</evidence>
<dbReference type="RefSeq" id="WP_249860391.1">
    <property type="nucleotide sequence ID" value="NZ_CP027059.1"/>
</dbReference>
<dbReference type="InterPro" id="IPR018490">
    <property type="entry name" value="cNMP-bd_dom_sf"/>
</dbReference>
<keyword evidence="8" id="KW-1185">Reference proteome</keyword>
<dbReference type="Gene3D" id="1.10.10.10">
    <property type="entry name" value="Winged helix-like DNA-binding domain superfamily/Winged helix DNA-binding domain"/>
    <property type="match status" value="1"/>
</dbReference>
<keyword evidence="2" id="KW-0238">DNA-binding</keyword>
<dbReference type="SUPFAM" id="SSF46785">
    <property type="entry name" value="Winged helix' DNA-binding domain"/>
    <property type="match status" value="1"/>
</dbReference>
<organism evidence="7 8">
    <name type="scientific">Paenibacillus konkukensis</name>
    <dbReference type="NCBI Taxonomy" id="2020716"/>
    <lineage>
        <taxon>Bacteria</taxon>
        <taxon>Bacillati</taxon>
        <taxon>Bacillota</taxon>
        <taxon>Bacilli</taxon>
        <taxon>Bacillales</taxon>
        <taxon>Paenibacillaceae</taxon>
        <taxon>Paenibacillus</taxon>
    </lineage>
</organism>
<dbReference type="PANTHER" id="PTHR24567:SF74">
    <property type="entry name" value="HTH-TYPE TRANSCRIPTIONAL REGULATOR ARCR"/>
    <property type="match status" value="1"/>
</dbReference>
<evidence type="ECO:0000313" key="7">
    <source>
        <dbReference type="EMBL" id="UQZ84643.1"/>
    </source>
</evidence>
<proteinExistence type="predicted"/>
<dbReference type="Proteomes" id="UP001057134">
    <property type="component" value="Chromosome"/>
</dbReference>
<protein>
    <submittedName>
        <fullName evidence="7">cAMP receptor protein</fullName>
    </submittedName>
</protein>
<evidence type="ECO:0000256" key="3">
    <source>
        <dbReference type="ARBA" id="ARBA00023159"/>
    </source>
</evidence>
<reference evidence="7" key="1">
    <citation type="submission" date="2018-02" db="EMBL/GenBank/DDBJ databases">
        <authorList>
            <person name="Kim S.-K."/>
            <person name="Jung H.-I."/>
            <person name="Lee S.-W."/>
        </authorList>
    </citation>
    <scope>NUCLEOTIDE SEQUENCE</scope>
    <source>
        <strain evidence="7">SK3146</strain>
    </source>
</reference>
<dbReference type="Pfam" id="PF13545">
    <property type="entry name" value="HTH_Crp_2"/>
    <property type="match status" value="1"/>
</dbReference>
<keyword evidence="3" id="KW-0010">Activator</keyword>
<dbReference type="InterPro" id="IPR000595">
    <property type="entry name" value="cNMP-bd_dom"/>
</dbReference>
<evidence type="ECO:0000256" key="4">
    <source>
        <dbReference type="ARBA" id="ARBA00023163"/>
    </source>
</evidence>
<evidence type="ECO:0000256" key="2">
    <source>
        <dbReference type="ARBA" id="ARBA00023125"/>
    </source>
</evidence>
<dbReference type="PROSITE" id="PS50042">
    <property type="entry name" value="CNMP_BINDING_3"/>
    <property type="match status" value="1"/>
</dbReference>
<evidence type="ECO:0000313" key="8">
    <source>
        <dbReference type="Proteomes" id="UP001057134"/>
    </source>
</evidence>
<evidence type="ECO:0000259" key="5">
    <source>
        <dbReference type="PROSITE" id="PS50042"/>
    </source>
</evidence>
<dbReference type="InterPro" id="IPR014710">
    <property type="entry name" value="RmlC-like_jellyroll"/>
</dbReference>
<dbReference type="InterPro" id="IPR012318">
    <property type="entry name" value="HTH_CRP"/>
</dbReference>
<sequence>MEPHKVDEIIRLFPCFSYLSAQDWAQADIIRVVPSTLHPIAEGHYLKHAIFVLSGCIRIYKIGASGREVTLYRVRSGECCVLMMASILGETPYEASVQIESETDIALFPVEPFRKWMHDDPSVRKFIYRQFMDRFIHVSALLEQIAFGSVQERIAAYILQRHEERDSDSEWIELTHEQMAVDLGTAREVVSRMLRSFAQEGAIIVRRGKIAVADIHRLSSYLSLK</sequence>
<feature type="domain" description="HTH crp-type" evidence="6">
    <location>
        <begin position="148"/>
        <end position="216"/>
    </location>
</feature>
<dbReference type="InterPro" id="IPR050397">
    <property type="entry name" value="Env_Response_Regulators"/>
</dbReference>
<dbReference type="CDD" id="cd00038">
    <property type="entry name" value="CAP_ED"/>
    <property type="match status" value="1"/>
</dbReference>
<reference evidence="7" key="2">
    <citation type="journal article" date="2021" name="J Anim Sci Technol">
        <title>Complete genome sequence of Paenibacillus konkukensis sp. nov. SK3146 as a potential probiotic strain.</title>
        <authorList>
            <person name="Jung H.I."/>
            <person name="Park S."/>
            <person name="Niu K.M."/>
            <person name="Lee S.W."/>
            <person name="Kothari D."/>
            <person name="Yi K.J."/>
            <person name="Kim S.K."/>
        </authorList>
    </citation>
    <scope>NUCLEOTIDE SEQUENCE</scope>
    <source>
        <strain evidence="7">SK3146</strain>
    </source>
</reference>